<organism evidence="1">
    <name type="scientific">marine sediment metagenome</name>
    <dbReference type="NCBI Taxonomy" id="412755"/>
    <lineage>
        <taxon>unclassified sequences</taxon>
        <taxon>metagenomes</taxon>
        <taxon>ecological metagenomes</taxon>
    </lineage>
</organism>
<comment type="caution">
    <text evidence="1">The sequence shown here is derived from an EMBL/GenBank/DDBJ whole genome shotgun (WGS) entry which is preliminary data.</text>
</comment>
<name>A0A0F9F7F6_9ZZZZ</name>
<evidence type="ECO:0000313" key="1">
    <source>
        <dbReference type="EMBL" id="KKL74411.1"/>
    </source>
</evidence>
<reference evidence="1" key="1">
    <citation type="journal article" date="2015" name="Nature">
        <title>Complex archaea that bridge the gap between prokaryotes and eukaryotes.</title>
        <authorList>
            <person name="Spang A."/>
            <person name="Saw J.H."/>
            <person name="Jorgensen S.L."/>
            <person name="Zaremba-Niedzwiedzka K."/>
            <person name="Martijn J."/>
            <person name="Lind A.E."/>
            <person name="van Eijk R."/>
            <person name="Schleper C."/>
            <person name="Guy L."/>
            <person name="Ettema T.J."/>
        </authorList>
    </citation>
    <scope>NUCLEOTIDE SEQUENCE</scope>
</reference>
<dbReference type="AlphaFoldDB" id="A0A0F9F7F6"/>
<feature type="non-terminal residue" evidence="1">
    <location>
        <position position="699"/>
    </location>
</feature>
<gene>
    <name evidence="1" type="ORF">LCGC14_2065160</name>
</gene>
<sequence length="699" mass="80691">WLELESNTGVGWYTGSYALTDPYIDNGTDQVRIRFQSTLTTTNFDMELDQIVVKYIDHYLISKKHNASISEYMYMQTNITETLSLRSTDYIIHYNLYAGDYFIIDFQTSSTNQIDLILLKDGVQQDSYVVSQSGNTNFLRRTVEIGVDTDVEFDQLMFSGTFEDTKYFMSWDIKTYSYTLTGDYADFYVDPDGSHDMFLQADTYNLRIFEEGIKIDEATIVLHYDNLTQYVHYKTQKYILKIYHNAYEQSDIEIFNGTTSISNNTAIKDEILEIILDEGEYTVNWTNGETGITTTYNIVLDENQILLLSSTYNTIYFGLYQYNGLSLNYDLVRFYINSERRDFGINLIKSSTADLLVLDYFNNTLASETIDASIYSEYNIIITVFELQIRHLAQGNSNISISDTISHNFINFSMAPDTLNKYVLANSIYNVTWWNGENNEIIVYDITLNADYILTLNTTYYDIYFSLFDLNLHIIDPNQYVFRLNGTREALGFIEYLETDDYTITIVDRFGTSLFNSVVNIRGLNEYVINITLYELQIRHLALENSNLTLSETTTHNSLNFSMSPNSLRSFILGSSTYNVTWVNGENSITATYDINLNVDYILTLNTTYYSTYFSLYDQNGVRLDDSLFSLYLNGTRKDFGFVVLETNSTLILVQDFLNVTVFNQVIALSGLNEYNIIITIFELQIRHLARISSNVSIS</sequence>
<proteinExistence type="predicted"/>
<dbReference type="EMBL" id="LAZR01024660">
    <property type="protein sequence ID" value="KKL74411.1"/>
    <property type="molecule type" value="Genomic_DNA"/>
</dbReference>
<feature type="non-terminal residue" evidence="1">
    <location>
        <position position="1"/>
    </location>
</feature>
<accession>A0A0F9F7F6</accession>
<protein>
    <submittedName>
        <fullName evidence="1">Uncharacterized protein</fullName>
    </submittedName>
</protein>